<name>A0A645G1L3_9ZZZZ</name>
<sequence length="233" mass="26139">MVTNNISYYERACALGSYERLSALPADSAYRQYSLTGFGYKHRVHPLAIAIADAQLDNLAEVNALRNKNAAYLEKLISDLSYITVQKVPQGAERLYAYHYVRYNPEELEGLNLNTVLSAAAAEGVSCGSCGYGHLHTAPLYTGDGIWGGRNPIYPEGCTYKKGQPLPVTEKLADRAFMLAPRFEKECKEHLEQYSEAYHKILANVDDLVKYEEDNNLREVKIKNAGRSVNMYK</sequence>
<accession>A0A645G1L3</accession>
<dbReference type="SUPFAM" id="SSF53383">
    <property type="entry name" value="PLP-dependent transferases"/>
    <property type="match status" value="1"/>
</dbReference>
<evidence type="ECO:0000313" key="1">
    <source>
        <dbReference type="EMBL" id="MPN19822.1"/>
    </source>
</evidence>
<dbReference type="EMBL" id="VSSQ01067434">
    <property type="protein sequence ID" value="MPN19822.1"/>
    <property type="molecule type" value="Genomic_DNA"/>
</dbReference>
<organism evidence="1">
    <name type="scientific">bioreactor metagenome</name>
    <dbReference type="NCBI Taxonomy" id="1076179"/>
    <lineage>
        <taxon>unclassified sequences</taxon>
        <taxon>metagenomes</taxon>
        <taxon>ecological metagenomes</taxon>
    </lineage>
</organism>
<dbReference type="Pfam" id="PF01041">
    <property type="entry name" value="DegT_DnrJ_EryC1"/>
    <property type="match status" value="1"/>
</dbReference>
<protein>
    <submittedName>
        <fullName evidence="1">Uncharacterized protein</fullName>
    </submittedName>
</protein>
<dbReference type="InterPro" id="IPR015424">
    <property type="entry name" value="PyrdxlP-dep_Trfase"/>
</dbReference>
<dbReference type="InterPro" id="IPR000653">
    <property type="entry name" value="DegT/StrS_aminotransferase"/>
</dbReference>
<dbReference type="InterPro" id="IPR015422">
    <property type="entry name" value="PyrdxlP-dep_Trfase_small"/>
</dbReference>
<reference evidence="1" key="1">
    <citation type="submission" date="2019-08" db="EMBL/GenBank/DDBJ databases">
        <authorList>
            <person name="Kucharzyk K."/>
            <person name="Murdoch R.W."/>
            <person name="Higgins S."/>
            <person name="Loffler F."/>
        </authorList>
    </citation>
    <scope>NUCLEOTIDE SEQUENCE</scope>
</reference>
<proteinExistence type="predicted"/>
<dbReference type="AlphaFoldDB" id="A0A645G1L3"/>
<comment type="caution">
    <text evidence="1">The sequence shown here is derived from an EMBL/GenBank/DDBJ whole genome shotgun (WGS) entry which is preliminary data.</text>
</comment>
<gene>
    <name evidence="1" type="ORF">SDC9_167194</name>
</gene>
<dbReference type="Gene3D" id="3.90.1150.10">
    <property type="entry name" value="Aspartate Aminotransferase, domain 1"/>
    <property type="match status" value="1"/>
</dbReference>